<comment type="caution">
    <text evidence="4">The sequence shown here is derived from an EMBL/GenBank/DDBJ whole genome shotgun (WGS) entry which is preliminary data.</text>
</comment>
<proteinExistence type="inferred from homology"/>
<evidence type="ECO:0000313" key="4">
    <source>
        <dbReference type="EMBL" id="MDJ1182342.1"/>
    </source>
</evidence>
<evidence type="ECO:0000259" key="3">
    <source>
        <dbReference type="Pfam" id="PF17886"/>
    </source>
</evidence>
<keyword evidence="5" id="KW-1185">Reference proteome</keyword>
<dbReference type="InterPro" id="IPR053262">
    <property type="entry name" value="ArsA_ATPase-like"/>
</dbReference>
<dbReference type="SUPFAM" id="SSF52540">
    <property type="entry name" value="P-loop containing nucleoside triphosphate hydrolases"/>
    <property type="match status" value="1"/>
</dbReference>
<dbReference type="EMBL" id="JAQOSQ010000002">
    <property type="protein sequence ID" value="MDJ1182342.1"/>
    <property type="molecule type" value="Genomic_DNA"/>
</dbReference>
<dbReference type="Proteomes" id="UP001232992">
    <property type="component" value="Unassembled WGS sequence"/>
</dbReference>
<sequence length="369" mass="39783">MALILTFLGKGGTGKTTVAIATAKQMAGSGKRVLLVLNEPPAALPFVLGTEVGSEPMAVEPNLEALNLQSTVLLEKGWEDVKELEAKYLQQPFFKEIFGQELGLLPGMDAALAMYAIQEYEKSGKYDTIIYDGDGDRQTLRALGSPEIMSWYVRRFRNAIVNSDIARALSPFIGPVSSAVLNNVDWSSDNFAAPTNEANSNLDLAKAAISDPSKVAVYLVTTADPVSLTKAQYLWGSAQQVGVTVGGVLFNQTTGTADIPEEVRSQFTPLSASVIPFDGSKTRSAVQAALPDFTQANRAPKPMEIDLAAKTVSLFLPGFEKKQVKLTQSGPEITIEAGDQRRNLLLPPPLSGKPVKGAKFQDRYLRISF</sequence>
<dbReference type="Gene3D" id="3.40.50.300">
    <property type="entry name" value="P-loop containing nucleotide triphosphate hydrolases"/>
    <property type="match status" value="1"/>
</dbReference>
<reference evidence="4 5" key="1">
    <citation type="submission" date="2023-01" db="EMBL/GenBank/DDBJ databases">
        <title>Novel diversity within Roseofilum (Cyanobacteria; Desertifilaceae) from marine benthic mats with descriptions of four novel species.</title>
        <authorList>
            <person name="Wang Y."/>
            <person name="Berthold D.E."/>
            <person name="Hu J."/>
            <person name="Lefler F.W."/>
            <person name="Laughinghouse H.D. IV."/>
        </authorList>
    </citation>
    <scope>NUCLEOTIDE SEQUENCE [LARGE SCALE GENOMIC DNA]</scope>
    <source>
        <strain evidence="4 5">BLCC-M143</strain>
    </source>
</reference>
<dbReference type="InterPro" id="IPR040612">
    <property type="entry name" value="ArsA_HSP20-like"/>
</dbReference>
<dbReference type="Gene3D" id="2.60.40.790">
    <property type="match status" value="1"/>
</dbReference>
<dbReference type="PANTHER" id="PTHR43868:SF1">
    <property type="entry name" value="P-LOOP CONTAINING NUCLEOSIDE TRIPHOSPHATE HYDROLASES SUPERFAMILY PROTEIN"/>
    <property type="match status" value="1"/>
</dbReference>
<feature type="domain" description="ArsA/GET3 Anion-transporting ATPase-like" evidence="2">
    <location>
        <begin position="4"/>
        <end position="253"/>
    </location>
</feature>
<name>A0ABT7BT29_9CYAN</name>
<evidence type="ECO:0000256" key="1">
    <source>
        <dbReference type="ARBA" id="ARBA00011040"/>
    </source>
</evidence>
<dbReference type="InterPro" id="IPR025723">
    <property type="entry name" value="ArsA/GET3_ATPase-like"/>
</dbReference>
<evidence type="ECO:0000259" key="2">
    <source>
        <dbReference type="Pfam" id="PF02374"/>
    </source>
</evidence>
<organism evidence="4 5">
    <name type="scientific">Roseofilum casamattae BLCC-M143</name>
    <dbReference type="NCBI Taxonomy" id="3022442"/>
    <lineage>
        <taxon>Bacteria</taxon>
        <taxon>Bacillati</taxon>
        <taxon>Cyanobacteriota</taxon>
        <taxon>Cyanophyceae</taxon>
        <taxon>Desertifilales</taxon>
        <taxon>Desertifilaceae</taxon>
        <taxon>Roseofilum</taxon>
        <taxon>Roseofilum casamattae</taxon>
    </lineage>
</organism>
<comment type="similarity">
    <text evidence="1">Belongs to the arsA ATPase family.</text>
</comment>
<dbReference type="InterPro" id="IPR008978">
    <property type="entry name" value="HSP20-like_chaperone"/>
</dbReference>
<evidence type="ECO:0000313" key="5">
    <source>
        <dbReference type="Proteomes" id="UP001232992"/>
    </source>
</evidence>
<dbReference type="Pfam" id="PF02374">
    <property type="entry name" value="ArsA_ATPase"/>
    <property type="match status" value="1"/>
</dbReference>
<dbReference type="Pfam" id="PF17886">
    <property type="entry name" value="ArsA_HSP20"/>
    <property type="match status" value="1"/>
</dbReference>
<dbReference type="PANTHER" id="PTHR43868">
    <property type="entry name" value="OS02G0711200 PROTEIN"/>
    <property type="match status" value="1"/>
</dbReference>
<protein>
    <submittedName>
        <fullName evidence="4">ArsA family ATPase</fullName>
    </submittedName>
</protein>
<gene>
    <name evidence="4" type="ORF">PMH09_03970</name>
</gene>
<dbReference type="CDD" id="cd02035">
    <property type="entry name" value="ArsA"/>
    <property type="match status" value="1"/>
</dbReference>
<dbReference type="InterPro" id="IPR027417">
    <property type="entry name" value="P-loop_NTPase"/>
</dbReference>
<dbReference type="RefSeq" id="WP_283756994.1">
    <property type="nucleotide sequence ID" value="NZ_JAQOSQ010000002.1"/>
</dbReference>
<accession>A0ABT7BT29</accession>
<feature type="domain" description="ArsA HSP20-like" evidence="3">
    <location>
        <begin position="312"/>
        <end position="369"/>
    </location>
</feature>